<name>A0ABR0AF21_9CRUS</name>
<dbReference type="EMBL" id="JAOYFB010000037">
    <property type="protein sequence ID" value="KAK4023716.1"/>
    <property type="molecule type" value="Genomic_DNA"/>
</dbReference>
<proteinExistence type="predicted"/>
<reference evidence="1 2" key="1">
    <citation type="journal article" date="2023" name="Nucleic Acids Res.">
        <title>The hologenome of Daphnia magna reveals possible DNA methylation and microbiome-mediated evolution of the host genome.</title>
        <authorList>
            <person name="Chaturvedi A."/>
            <person name="Li X."/>
            <person name="Dhandapani V."/>
            <person name="Marshall H."/>
            <person name="Kissane S."/>
            <person name="Cuenca-Cambronero M."/>
            <person name="Asole G."/>
            <person name="Calvet F."/>
            <person name="Ruiz-Romero M."/>
            <person name="Marangio P."/>
            <person name="Guigo R."/>
            <person name="Rago D."/>
            <person name="Mirbahai L."/>
            <person name="Eastwood N."/>
            <person name="Colbourne J.K."/>
            <person name="Zhou J."/>
            <person name="Mallon E."/>
            <person name="Orsini L."/>
        </authorList>
    </citation>
    <scope>NUCLEOTIDE SEQUENCE [LARGE SCALE GENOMIC DNA]</scope>
    <source>
        <strain evidence="1">LRV0_1</strain>
    </source>
</reference>
<sequence>MKTSITQGRVAQWIRRLPTEQEIPGTCGPMDKAPAYGAGDSRFDPWHQRTCGPMDKAPAYGAGDSRTCGPMDKAPAYGAGDSRFDPWHVQYFYSKFQAVSPILTHIK</sequence>
<organism evidence="1 2">
    <name type="scientific">Daphnia magna</name>
    <dbReference type="NCBI Taxonomy" id="35525"/>
    <lineage>
        <taxon>Eukaryota</taxon>
        <taxon>Metazoa</taxon>
        <taxon>Ecdysozoa</taxon>
        <taxon>Arthropoda</taxon>
        <taxon>Crustacea</taxon>
        <taxon>Branchiopoda</taxon>
        <taxon>Diplostraca</taxon>
        <taxon>Cladocera</taxon>
        <taxon>Anomopoda</taxon>
        <taxon>Daphniidae</taxon>
        <taxon>Daphnia</taxon>
    </lineage>
</organism>
<dbReference type="Proteomes" id="UP001234178">
    <property type="component" value="Unassembled WGS sequence"/>
</dbReference>
<evidence type="ECO:0000313" key="2">
    <source>
        <dbReference type="Proteomes" id="UP001234178"/>
    </source>
</evidence>
<evidence type="ECO:0000313" key="1">
    <source>
        <dbReference type="EMBL" id="KAK4023716.1"/>
    </source>
</evidence>
<keyword evidence="2" id="KW-1185">Reference proteome</keyword>
<protein>
    <submittedName>
        <fullName evidence="1">Uncharacterized protein</fullName>
    </submittedName>
</protein>
<gene>
    <name evidence="1" type="ORF">OUZ56_009116</name>
</gene>
<comment type="caution">
    <text evidence="1">The sequence shown here is derived from an EMBL/GenBank/DDBJ whole genome shotgun (WGS) entry which is preliminary data.</text>
</comment>
<accession>A0ABR0AF21</accession>